<dbReference type="InterPro" id="IPR011050">
    <property type="entry name" value="Pectin_lyase_fold/virulence"/>
</dbReference>
<dbReference type="Pfam" id="PF01095">
    <property type="entry name" value="Pectinesterase"/>
    <property type="match status" value="1"/>
</dbReference>
<dbReference type="PROSITE" id="PS00800">
    <property type="entry name" value="PECTINESTERASE_1"/>
    <property type="match status" value="1"/>
</dbReference>
<dbReference type="InterPro" id="IPR012334">
    <property type="entry name" value="Pectin_lyas_fold"/>
</dbReference>
<evidence type="ECO:0000256" key="6">
    <source>
        <dbReference type="ARBA" id="ARBA00047928"/>
    </source>
</evidence>
<evidence type="ECO:0000313" key="9">
    <source>
        <dbReference type="EMBL" id="KAH6821738.1"/>
    </source>
</evidence>
<evidence type="ECO:0000256" key="1">
    <source>
        <dbReference type="ARBA" id="ARBA00004191"/>
    </source>
</evidence>
<gene>
    <name evidence="9" type="ORF">C2S53_018370</name>
</gene>
<dbReference type="InterPro" id="IPR000070">
    <property type="entry name" value="Pectinesterase_cat"/>
</dbReference>
<keyword evidence="7" id="KW-0961">Cell wall biogenesis/degradation</keyword>
<keyword evidence="5 7" id="KW-0063">Aspartyl esterase</keyword>
<dbReference type="GO" id="GO:0045490">
    <property type="term" value="P:pectin catabolic process"/>
    <property type="evidence" value="ECO:0007669"/>
    <property type="project" value="UniProtKB-UniRule"/>
</dbReference>
<dbReference type="EC" id="3.1.1.11" evidence="7"/>
<comment type="caution">
    <text evidence="9">The sequence shown here is derived from an EMBL/GenBank/DDBJ whole genome shotgun (WGS) entry which is preliminary data.</text>
</comment>
<protein>
    <recommendedName>
        <fullName evidence="7">Pectinesterase</fullName>
        <ecNumber evidence="7">3.1.1.11</ecNumber>
    </recommendedName>
</protein>
<keyword evidence="3 7" id="KW-0134">Cell wall</keyword>
<dbReference type="SUPFAM" id="SSF51126">
    <property type="entry name" value="Pectin lyase-like"/>
    <property type="match status" value="1"/>
</dbReference>
<accession>A0AAD4NZU0</accession>
<comment type="function">
    <text evidence="7">Acts in the modification of cell walls via demethylesterification of cell wall pectin.</text>
</comment>
<evidence type="ECO:0000259" key="8">
    <source>
        <dbReference type="Pfam" id="PF01095"/>
    </source>
</evidence>
<organism evidence="9 10">
    <name type="scientific">Perilla frutescens var. hirtella</name>
    <name type="common">Perilla citriodora</name>
    <name type="synonym">Perilla setoyensis</name>
    <dbReference type="NCBI Taxonomy" id="608512"/>
    <lineage>
        <taxon>Eukaryota</taxon>
        <taxon>Viridiplantae</taxon>
        <taxon>Streptophyta</taxon>
        <taxon>Embryophyta</taxon>
        <taxon>Tracheophyta</taxon>
        <taxon>Spermatophyta</taxon>
        <taxon>Magnoliopsida</taxon>
        <taxon>eudicotyledons</taxon>
        <taxon>Gunneridae</taxon>
        <taxon>Pentapetalae</taxon>
        <taxon>asterids</taxon>
        <taxon>lamiids</taxon>
        <taxon>Lamiales</taxon>
        <taxon>Lamiaceae</taxon>
        <taxon>Nepetoideae</taxon>
        <taxon>Elsholtzieae</taxon>
        <taxon>Perilla</taxon>
    </lineage>
</organism>
<feature type="domain" description="Pectinesterase catalytic" evidence="8">
    <location>
        <begin position="4"/>
        <end position="62"/>
    </location>
</feature>
<dbReference type="InterPro" id="IPR018040">
    <property type="entry name" value="Pectinesterase_Tyr_AS"/>
</dbReference>
<evidence type="ECO:0000256" key="3">
    <source>
        <dbReference type="ARBA" id="ARBA00022512"/>
    </source>
</evidence>
<keyword evidence="10" id="KW-1185">Reference proteome</keyword>
<dbReference type="Gene3D" id="2.160.20.10">
    <property type="entry name" value="Single-stranded right-handed beta-helix, Pectin lyase-like"/>
    <property type="match status" value="1"/>
</dbReference>
<comment type="pathway">
    <text evidence="2 7">Glycan metabolism; pectin degradation; 2-dehydro-3-deoxy-D-gluconate from pectin: step 1/5.</text>
</comment>
<comment type="subcellular location">
    <subcellularLocation>
        <location evidence="1 7">Secreted</location>
        <location evidence="1 7">Cell wall</location>
    </subcellularLocation>
</comment>
<sequence>MVSEYPTINQALFDVPLNSHKRFTIYVKEGTYNEHIFINDSMWSVLLCGDGAMRMKIIGNSSKDRLSPGKPAGSKLVGSELAQHTFLLDAEPPNLLHLSMREICPKTQEWLVLQVSWRS</sequence>
<name>A0AAD4NZU0_PERFH</name>
<evidence type="ECO:0000256" key="7">
    <source>
        <dbReference type="RuleBase" id="RU000589"/>
    </source>
</evidence>
<dbReference type="Proteomes" id="UP001190926">
    <property type="component" value="Unassembled WGS sequence"/>
</dbReference>
<evidence type="ECO:0000256" key="4">
    <source>
        <dbReference type="ARBA" id="ARBA00022801"/>
    </source>
</evidence>
<evidence type="ECO:0000256" key="2">
    <source>
        <dbReference type="ARBA" id="ARBA00005184"/>
    </source>
</evidence>
<reference evidence="9 10" key="1">
    <citation type="journal article" date="2021" name="Nat. Commun.">
        <title>Incipient diploidization of the medicinal plant Perilla within 10,000 years.</title>
        <authorList>
            <person name="Zhang Y."/>
            <person name="Shen Q."/>
            <person name="Leng L."/>
            <person name="Zhang D."/>
            <person name="Chen S."/>
            <person name="Shi Y."/>
            <person name="Ning Z."/>
            <person name="Chen S."/>
        </authorList>
    </citation>
    <scope>NUCLEOTIDE SEQUENCE [LARGE SCALE GENOMIC DNA]</scope>
    <source>
        <strain evidence="10">cv. PC099</strain>
    </source>
</reference>
<keyword evidence="4 7" id="KW-0378">Hydrolase</keyword>
<dbReference type="EMBL" id="SDAM02001917">
    <property type="protein sequence ID" value="KAH6821738.1"/>
    <property type="molecule type" value="Genomic_DNA"/>
</dbReference>
<keyword evidence="7" id="KW-0964">Secreted</keyword>
<proteinExistence type="predicted"/>
<evidence type="ECO:0000313" key="10">
    <source>
        <dbReference type="Proteomes" id="UP001190926"/>
    </source>
</evidence>
<dbReference type="GO" id="GO:0042545">
    <property type="term" value="P:cell wall modification"/>
    <property type="evidence" value="ECO:0007669"/>
    <property type="project" value="UniProtKB-UniRule"/>
</dbReference>
<evidence type="ECO:0000256" key="5">
    <source>
        <dbReference type="ARBA" id="ARBA00023085"/>
    </source>
</evidence>
<dbReference type="AlphaFoldDB" id="A0AAD4NZU0"/>
<dbReference type="GO" id="GO:0030599">
    <property type="term" value="F:pectinesterase activity"/>
    <property type="evidence" value="ECO:0007669"/>
    <property type="project" value="UniProtKB-UniRule"/>
</dbReference>
<comment type="catalytic activity">
    <reaction evidence="6 7">
        <text>[(1-&gt;4)-alpha-D-galacturonosyl methyl ester](n) + n H2O = [(1-&gt;4)-alpha-D-galacturonosyl](n) + n methanol + n H(+)</text>
        <dbReference type="Rhea" id="RHEA:22380"/>
        <dbReference type="Rhea" id="RHEA-COMP:14570"/>
        <dbReference type="Rhea" id="RHEA-COMP:14573"/>
        <dbReference type="ChEBI" id="CHEBI:15377"/>
        <dbReference type="ChEBI" id="CHEBI:15378"/>
        <dbReference type="ChEBI" id="CHEBI:17790"/>
        <dbReference type="ChEBI" id="CHEBI:140522"/>
        <dbReference type="ChEBI" id="CHEBI:140523"/>
        <dbReference type="EC" id="3.1.1.11"/>
    </reaction>
</comment>